<comment type="caution">
    <text evidence="1">The sequence shown here is derived from an EMBL/GenBank/DDBJ whole genome shotgun (WGS) entry which is preliminary data.</text>
</comment>
<evidence type="ECO:0000313" key="1">
    <source>
        <dbReference type="EMBL" id="GAI06602.1"/>
    </source>
</evidence>
<sequence>GKIFLAEKSDGRAPHYMKSLIAGKASLGGG</sequence>
<feature type="non-terminal residue" evidence="1">
    <location>
        <position position="1"/>
    </location>
</feature>
<name>X1KHT5_9ZZZZ</name>
<protein>
    <submittedName>
        <fullName evidence="1">Uncharacterized protein</fullName>
    </submittedName>
</protein>
<reference evidence="1" key="1">
    <citation type="journal article" date="2014" name="Front. Microbiol.">
        <title>High frequency of phylogenetically diverse reductive dehalogenase-homologous genes in deep subseafloor sedimentary metagenomes.</title>
        <authorList>
            <person name="Kawai M."/>
            <person name="Futagami T."/>
            <person name="Toyoda A."/>
            <person name="Takaki Y."/>
            <person name="Nishi S."/>
            <person name="Hori S."/>
            <person name="Arai W."/>
            <person name="Tsubouchi T."/>
            <person name="Morono Y."/>
            <person name="Uchiyama I."/>
            <person name="Ito T."/>
            <person name="Fujiyama A."/>
            <person name="Inagaki F."/>
            <person name="Takami H."/>
        </authorList>
    </citation>
    <scope>NUCLEOTIDE SEQUENCE</scope>
    <source>
        <strain evidence="1">Expedition CK06-06</strain>
    </source>
</reference>
<proteinExistence type="predicted"/>
<dbReference type="EMBL" id="BARV01004738">
    <property type="protein sequence ID" value="GAI06602.1"/>
    <property type="molecule type" value="Genomic_DNA"/>
</dbReference>
<accession>X1KHT5</accession>
<organism evidence="1">
    <name type="scientific">marine sediment metagenome</name>
    <dbReference type="NCBI Taxonomy" id="412755"/>
    <lineage>
        <taxon>unclassified sequences</taxon>
        <taxon>metagenomes</taxon>
        <taxon>ecological metagenomes</taxon>
    </lineage>
</organism>
<dbReference type="AlphaFoldDB" id="X1KHT5"/>
<gene>
    <name evidence="1" type="ORF">S06H3_10287</name>
</gene>